<reference evidence="14 15" key="1">
    <citation type="submission" date="2024-04" db="EMBL/GenBank/DDBJ databases">
        <title>The reference genome of an endangered Asteraceae, Deinandra increscens subsp. villosa, native to the Central Coast of California.</title>
        <authorList>
            <person name="Guilliams M."/>
            <person name="Hasenstab-Lehman K."/>
            <person name="Meyer R."/>
            <person name="Mcevoy S."/>
        </authorList>
    </citation>
    <scope>NUCLEOTIDE SEQUENCE [LARGE SCALE GENOMIC DNA]</scope>
    <source>
        <tissue evidence="14">Leaf</tissue>
    </source>
</reference>
<comment type="subcellular location">
    <subcellularLocation>
        <location evidence="2">Membrane</location>
        <topology evidence="2">Single-pass membrane protein</topology>
    </subcellularLocation>
</comment>
<feature type="transmembrane region" description="Helical" evidence="12">
    <location>
        <begin position="35"/>
        <end position="56"/>
    </location>
</feature>
<evidence type="ECO:0000256" key="3">
    <source>
        <dbReference type="ARBA" id="ARBA00012483"/>
    </source>
</evidence>
<evidence type="ECO:0000259" key="13">
    <source>
        <dbReference type="PROSITE" id="PS50089"/>
    </source>
</evidence>
<organism evidence="14 15">
    <name type="scientific">Deinandra increscens subsp. villosa</name>
    <dbReference type="NCBI Taxonomy" id="3103831"/>
    <lineage>
        <taxon>Eukaryota</taxon>
        <taxon>Viridiplantae</taxon>
        <taxon>Streptophyta</taxon>
        <taxon>Embryophyta</taxon>
        <taxon>Tracheophyta</taxon>
        <taxon>Spermatophyta</taxon>
        <taxon>Magnoliopsida</taxon>
        <taxon>eudicotyledons</taxon>
        <taxon>Gunneridae</taxon>
        <taxon>Pentapetalae</taxon>
        <taxon>asterids</taxon>
        <taxon>campanulids</taxon>
        <taxon>Asterales</taxon>
        <taxon>Asteraceae</taxon>
        <taxon>Asteroideae</taxon>
        <taxon>Heliantheae alliance</taxon>
        <taxon>Madieae</taxon>
        <taxon>Madiinae</taxon>
        <taxon>Deinandra</taxon>
    </lineage>
</organism>
<dbReference type="InterPro" id="IPR001841">
    <property type="entry name" value="Znf_RING"/>
</dbReference>
<dbReference type="AlphaFoldDB" id="A0AAP0CPP6"/>
<dbReference type="GO" id="GO:0016567">
    <property type="term" value="P:protein ubiquitination"/>
    <property type="evidence" value="ECO:0007669"/>
    <property type="project" value="InterPro"/>
</dbReference>
<keyword evidence="8 12" id="KW-1133">Transmembrane helix</keyword>
<dbReference type="InterPro" id="IPR013083">
    <property type="entry name" value="Znf_RING/FYVE/PHD"/>
</dbReference>
<name>A0AAP0CPP6_9ASTR</name>
<evidence type="ECO:0000256" key="8">
    <source>
        <dbReference type="ARBA" id="ARBA00022989"/>
    </source>
</evidence>
<evidence type="ECO:0000313" key="14">
    <source>
        <dbReference type="EMBL" id="KAK9057847.1"/>
    </source>
</evidence>
<comment type="similarity">
    <text evidence="10">Belongs to the RING-type zinc finger family. ATL subfamily.</text>
</comment>
<dbReference type="EMBL" id="JBCNJP010000023">
    <property type="protein sequence ID" value="KAK9057847.1"/>
    <property type="molecule type" value="Genomic_DNA"/>
</dbReference>
<evidence type="ECO:0000256" key="12">
    <source>
        <dbReference type="SAM" id="Phobius"/>
    </source>
</evidence>
<dbReference type="CDD" id="cd16461">
    <property type="entry name" value="RING-H2_EL5-like"/>
    <property type="match status" value="1"/>
</dbReference>
<keyword evidence="7" id="KW-0862">Zinc</keyword>
<evidence type="ECO:0000256" key="5">
    <source>
        <dbReference type="ARBA" id="ARBA00022692"/>
    </source>
</evidence>
<keyword evidence="5 12" id="KW-0812">Transmembrane</keyword>
<evidence type="ECO:0000313" key="15">
    <source>
        <dbReference type="Proteomes" id="UP001408789"/>
    </source>
</evidence>
<evidence type="ECO:0000256" key="2">
    <source>
        <dbReference type="ARBA" id="ARBA00004167"/>
    </source>
</evidence>
<protein>
    <recommendedName>
        <fullName evidence="3">RING-type E3 ubiquitin transferase</fullName>
        <ecNumber evidence="3">2.3.2.27</ecNumber>
    </recommendedName>
</protein>
<keyword evidence="6" id="KW-0479">Metal-binding</keyword>
<dbReference type="GO" id="GO:0061630">
    <property type="term" value="F:ubiquitin protein ligase activity"/>
    <property type="evidence" value="ECO:0007669"/>
    <property type="project" value="UniProtKB-EC"/>
</dbReference>
<evidence type="ECO:0000256" key="6">
    <source>
        <dbReference type="ARBA" id="ARBA00022723"/>
    </source>
</evidence>
<keyword evidence="11" id="KW-0863">Zinc-finger</keyword>
<dbReference type="PANTHER" id="PTHR46905">
    <property type="entry name" value="RING-H2 FINGER PROTEIN ATL78"/>
    <property type="match status" value="1"/>
</dbReference>
<dbReference type="SUPFAM" id="SSF57850">
    <property type="entry name" value="RING/U-box"/>
    <property type="match status" value="1"/>
</dbReference>
<evidence type="ECO:0000256" key="1">
    <source>
        <dbReference type="ARBA" id="ARBA00000900"/>
    </source>
</evidence>
<evidence type="ECO:0000256" key="10">
    <source>
        <dbReference type="ARBA" id="ARBA00024209"/>
    </source>
</evidence>
<dbReference type="Proteomes" id="UP001408789">
    <property type="component" value="Unassembled WGS sequence"/>
</dbReference>
<accession>A0AAP0CPP6</accession>
<dbReference type="SMART" id="SM00184">
    <property type="entry name" value="RING"/>
    <property type="match status" value="1"/>
</dbReference>
<dbReference type="GO" id="GO:0016020">
    <property type="term" value="C:membrane"/>
    <property type="evidence" value="ECO:0007669"/>
    <property type="project" value="UniProtKB-SubCell"/>
</dbReference>
<dbReference type="Pfam" id="PF13639">
    <property type="entry name" value="zf-RING_2"/>
    <property type="match status" value="1"/>
</dbReference>
<dbReference type="GO" id="GO:0008270">
    <property type="term" value="F:zinc ion binding"/>
    <property type="evidence" value="ECO:0007669"/>
    <property type="project" value="UniProtKB-KW"/>
</dbReference>
<evidence type="ECO:0000256" key="4">
    <source>
        <dbReference type="ARBA" id="ARBA00022679"/>
    </source>
</evidence>
<dbReference type="Gene3D" id="3.30.40.10">
    <property type="entry name" value="Zinc/RING finger domain, C3HC4 (zinc finger)"/>
    <property type="match status" value="1"/>
</dbReference>
<keyword evidence="15" id="KW-1185">Reference proteome</keyword>
<feature type="domain" description="RING-type" evidence="13">
    <location>
        <begin position="111"/>
        <end position="153"/>
    </location>
</feature>
<proteinExistence type="inferred from homology"/>
<evidence type="ECO:0000256" key="7">
    <source>
        <dbReference type="ARBA" id="ARBA00022833"/>
    </source>
</evidence>
<dbReference type="PROSITE" id="PS50089">
    <property type="entry name" value="ZF_RING_2"/>
    <property type="match status" value="1"/>
</dbReference>
<dbReference type="EC" id="2.3.2.27" evidence="3"/>
<dbReference type="InterPro" id="IPR044602">
    <property type="entry name" value="ATL10/ATL72-79-like"/>
</dbReference>
<sequence length="180" mass="19625">MVELSRRLLLTSYPVNGDDPEDASQSEETSFDADMVVMLAALLCALVAALLLNSVIHMILKRRRESVEATTNVQTVGLEKRALRKIPVAVFRLKTNSCSGSGSGSDSATECTICLGDFVDGEKVRVLPECNHEFHVKCVDKWLKEHTSCPNCRRSLVPSKGFDGGDRGTVRVERGGVAMV</sequence>
<keyword evidence="4" id="KW-0808">Transferase</keyword>
<gene>
    <name evidence="14" type="ORF">SSX86_022685</name>
</gene>
<keyword evidence="9 12" id="KW-0472">Membrane</keyword>
<comment type="catalytic activity">
    <reaction evidence="1">
        <text>S-ubiquitinyl-[E2 ubiquitin-conjugating enzyme]-L-cysteine + [acceptor protein]-L-lysine = [E2 ubiquitin-conjugating enzyme]-L-cysteine + N(6)-ubiquitinyl-[acceptor protein]-L-lysine.</text>
        <dbReference type="EC" id="2.3.2.27"/>
    </reaction>
</comment>
<dbReference type="PANTHER" id="PTHR46905:SF21">
    <property type="entry name" value="RING-TYPE E3 UBIQUITIN TRANSFERASE"/>
    <property type="match status" value="1"/>
</dbReference>
<evidence type="ECO:0000256" key="11">
    <source>
        <dbReference type="PROSITE-ProRule" id="PRU00175"/>
    </source>
</evidence>
<comment type="caution">
    <text evidence="14">The sequence shown here is derived from an EMBL/GenBank/DDBJ whole genome shotgun (WGS) entry which is preliminary data.</text>
</comment>
<evidence type="ECO:0000256" key="9">
    <source>
        <dbReference type="ARBA" id="ARBA00023136"/>
    </source>
</evidence>